<proteinExistence type="predicted"/>
<organism evidence="1">
    <name type="scientific">marine sediment metagenome</name>
    <dbReference type="NCBI Taxonomy" id="412755"/>
    <lineage>
        <taxon>unclassified sequences</taxon>
        <taxon>metagenomes</taxon>
        <taxon>ecological metagenomes</taxon>
    </lineage>
</organism>
<evidence type="ECO:0000313" key="1">
    <source>
        <dbReference type="EMBL" id="KKN12464.1"/>
    </source>
</evidence>
<sequence length="65" mass="7633">MDYIDCYTSGAFDLKVFDNVSLIWSTMKDDFAWFSIHPNRMPRESDCGCYRLTGRRRPHAIARTP</sequence>
<dbReference type="EMBL" id="LAZR01004030">
    <property type="protein sequence ID" value="KKN12464.1"/>
    <property type="molecule type" value="Genomic_DNA"/>
</dbReference>
<gene>
    <name evidence="1" type="ORF">LCGC14_1016320</name>
</gene>
<name>A0A0F9N3C2_9ZZZZ</name>
<accession>A0A0F9N3C2</accession>
<reference evidence="1" key="1">
    <citation type="journal article" date="2015" name="Nature">
        <title>Complex archaea that bridge the gap between prokaryotes and eukaryotes.</title>
        <authorList>
            <person name="Spang A."/>
            <person name="Saw J.H."/>
            <person name="Jorgensen S.L."/>
            <person name="Zaremba-Niedzwiedzka K."/>
            <person name="Martijn J."/>
            <person name="Lind A.E."/>
            <person name="van Eijk R."/>
            <person name="Schleper C."/>
            <person name="Guy L."/>
            <person name="Ettema T.J."/>
        </authorList>
    </citation>
    <scope>NUCLEOTIDE SEQUENCE</scope>
</reference>
<protein>
    <submittedName>
        <fullName evidence="1">Uncharacterized protein</fullName>
    </submittedName>
</protein>
<dbReference type="AlphaFoldDB" id="A0A0F9N3C2"/>
<comment type="caution">
    <text evidence="1">The sequence shown here is derived from an EMBL/GenBank/DDBJ whole genome shotgun (WGS) entry which is preliminary data.</text>
</comment>